<protein>
    <submittedName>
        <fullName evidence="2">Uncharacterized protein</fullName>
    </submittedName>
</protein>
<evidence type="ECO:0000313" key="3">
    <source>
        <dbReference type="Proteomes" id="UP000541444"/>
    </source>
</evidence>
<proteinExistence type="predicted"/>
<name>A0A7J7P6R6_9MAGN</name>
<dbReference type="AlphaFoldDB" id="A0A7J7P6R6"/>
<feature type="region of interest" description="Disordered" evidence="1">
    <location>
        <begin position="16"/>
        <end position="37"/>
    </location>
</feature>
<sequence>VHHDVEALYYNRVENDDEHSIDDKGNNNVNEVDEDNINGNDEGVQLGRHFLGQMDVVCTHCSALHLKDGQLSKSSIIKPLFGQCCLQANAFTSLGVHMDNRVAHGRGPTSFVIHNELYHRIGILVPNEEYEESYAQLYVYNPGVSLNTRHKRDPHLNRDVLKVIQDTLVQCNPFSEFYRHAYEVLQDAAGNNENFNVPAYLHYSISTDHRRYNLPSTDEIGFILPGDGSEISGLRDIIGYRKENQS</sequence>
<keyword evidence="3" id="KW-1185">Reference proteome</keyword>
<feature type="non-terminal residue" evidence="2">
    <location>
        <position position="1"/>
    </location>
</feature>
<dbReference type="EMBL" id="JACGCM010000215">
    <property type="protein sequence ID" value="KAF6175137.1"/>
    <property type="molecule type" value="Genomic_DNA"/>
</dbReference>
<evidence type="ECO:0000313" key="2">
    <source>
        <dbReference type="EMBL" id="KAF6175137.1"/>
    </source>
</evidence>
<dbReference type="PANTHER" id="PTHR45786">
    <property type="entry name" value="DNA BINDING PROTEIN-LIKE"/>
    <property type="match status" value="1"/>
</dbReference>
<dbReference type="PANTHER" id="PTHR45786:SF74">
    <property type="entry name" value="ATP-DEPENDENT DNA HELICASE"/>
    <property type="match status" value="1"/>
</dbReference>
<comment type="caution">
    <text evidence="2">The sequence shown here is derived from an EMBL/GenBank/DDBJ whole genome shotgun (WGS) entry which is preliminary data.</text>
</comment>
<dbReference type="Proteomes" id="UP000541444">
    <property type="component" value="Unassembled WGS sequence"/>
</dbReference>
<accession>A0A7J7P6R6</accession>
<reference evidence="2 3" key="1">
    <citation type="journal article" date="2020" name="IScience">
        <title>Genome Sequencing of the Endangered Kingdonia uniflora (Circaeasteraceae, Ranunculales) Reveals Potential Mechanisms of Evolutionary Specialization.</title>
        <authorList>
            <person name="Sun Y."/>
            <person name="Deng T."/>
            <person name="Zhang A."/>
            <person name="Moore M.J."/>
            <person name="Landis J.B."/>
            <person name="Lin N."/>
            <person name="Zhang H."/>
            <person name="Zhang X."/>
            <person name="Huang J."/>
            <person name="Zhang X."/>
            <person name="Sun H."/>
            <person name="Wang H."/>
        </authorList>
    </citation>
    <scope>NUCLEOTIDE SEQUENCE [LARGE SCALE GENOMIC DNA]</scope>
    <source>
        <strain evidence="2">TB1705</strain>
        <tissue evidence="2">Leaf</tissue>
    </source>
</reference>
<gene>
    <name evidence="2" type="ORF">GIB67_022818</name>
</gene>
<evidence type="ECO:0000256" key="1">
    <source>
        <dbReference type="SAM" id="MobiDB-lite"/>
    </source>
</evidence>
<dbReference type="OrthoDB" id="1748060at2759"/>
<organism evidence="2 3">
    <name type="scientific">Kingdonia uniflora</name>
    <dbReference type="NCBI Taxonomy" id="39325"/>
    <lineage>
        <taxon>Eukaryota</taxon>
        <taxon>Viridiplantae</taxon>
        <taxon>Streptophyta</taxon>
        <taxon>Embryophyta</taxon>
        <taxon>Tracheophyta</taxon>
        <taxon>Spermatophyta</taxon>
        <taxon>Magnoliopsida</taxon>
        <taxon>Ranunculales</taxon>
        <taxon>Circaeasteraceae</taxon>
        <taxon>Kingdonia</taxon>
    </lineage>
</organism>